<evidence type="ECO:0000256" key="1">
    <source>
        <dbReference type="SAM" id="MobiDB-lite"/>
    </source>
</evidence>
<name>A0A2S4M7M5_9BURK</name>
<evidence type="ECO:0000313" key="3">
    <source>
        <dbReference type="Proteomes" id="UP000237381"/>
    </source>
</evidence>
<gene>
    <name evidence="2" type="ORF">B0G62_108163</name>
</gene>
<dbReference type="EMBL" id="PQGA01000008">
    <property type="protein sequence ID" value="POR50671.1"/>
    <property type="molecule type" value="Genomic_DNA"/>
</dbReference>
<proteinExistence type="predicted"/>
<protein>
    <submittedName>
        <fullName evidence="2">Uncharacterized protein</fullName>
    </submittedName>
</protein>
<sequence>MTLGTNGDIKLQSASHQWGGPATESAPKTAFNNQPTDQRFRLHHVGDTADAPMPAANQAYRITTSDGQIIEGKTDANGLTDIVKDDAMKFLKIDILQPDL</sequence>
<reference evidence="2 3" key="1">
    <citation type="submission" date="2018-01" db="EMBL/GenBank/DDBJ databases">
        <title>Genomic Encyclopedia of Type Strains, Phase III (KMG-III): the genomes of soil and plant-associated and newly described type strains.</title>
        <authorList>
            <person name="Whitman W."/>
        </authorList>
    </citation>
    <scope>NUCLEOTIDE SEQUENCE [LARGE SCALE GENOMIC DNA]</scope>
    <source>
        <strain evidence="2 3">JCM 18070</strain>
    </source>
</reference>
<feature type="region of interest" description="Disordered" evidence="1">
    <location>
        <begin position="1"/>
        <end position="34"/>
    </location>
</feature>
<evidence type="ECO:0000313" key="2">
    <source>
        <dbReference type="EMBL" id="POR50671.1"/>
    </source>
</evidence>
<keyword evidence="3" id="KW-1185">Reference proteome</keyword>
<dbReference type="AlphaFoldDB" id="A0A2S4M7M5"/>
<dbReference type="Proteomes" id="UP000237381">
    <property type="component" value="Unassembled WGS sequence"/>
</dbReference>
<comment type="caution">
    <text evidence="2">The sequence shown here is derived from an EMBL/GenBank/DDBJ whole genome shotgun (WGS) entry which is preliminary data.</text>
</comment>
<accession>A0A2S4M7M5</accession>
<organism evidence="2 3">
    <name type="scientific">Paraburkholderia eburnea</name>
    <dbReference type="NCBI Taxonomy" id="1189126"/>
    <lineage>
        <taxon>Bacteria</taxon>
        <taxon>Pseudomonadati</taxon>
        <taxon>Pseudomonadota</taxon>
        <taxon>Betaproteobacteria</taxon>
        <taxon>Burkholderiales</taxon>
        <taxon>Burkholderiaceae</taxon>
        <taxon>Paraburkholderia</taxon>
    </lineage>
</organism>